<organism evidence="4 5">
    <name type="scientific">Deinococcus aluminii</name>
    <dbReference type="NCBI Taxonomy" id="1656885"/>
    <lineage>
        <taxon>Bacteria</taxon>
        <taxon>Thermotogati</taxon>
        <taxon>Deinococcota</taxon>
        <taxon>Deinococci</taxon>
        <taxon>Deinococcales</taxon>
        <taxon>Deinococcaceae</taxon>
        <taxon>Deinococcus</taxon>
    </lineage>
</organism>
<dbReference type="Gene3D" id="3.30.70.60">
    <property type="match status" value="1"/>
</dbReference>
<feature type="chain" id="PRO_5046297314" evidence="3">
    <location>
        <begin position="20"/>
        <end position="183"/>
    </location>
</feature>
<evidence type="ECO:0000313" key="5">
    <source>
        <dbReference type="Proteomes" id="UP001404956"/>
    </source>
</evidence>
<accession>A0ABP9XEZ7</accession>
<feature type="signal peptide" evidence="3">
    <location>
        <begin position="1"/>
        <end position="19"/>
    </location>
</feature>
<evidence type="ECO:0000256" key="3">
    <source>
        <dbReference type="SAM" id="SignalP"/>
    </source>
</evidence>
<dbReference type="Proteomes" id="UP001404956">
    <property type="component" value="Unassembled WGS sequence"/>
</dbReference>
<keyword evidence="5" id="KW-1185">Reference proteome</keyword>
<dbReference type="Pfam" id="PF04350">
    <property type="entry name" value="PilO"/>
    <property type="match status" value="1"/>
</dbReference>
<comment type="caution">
    <text evidence="4">The sequence shown here is derived from an EMBL/GenBank/DDBJ whole genome shotgun (WGS) entry which is preliminary data.</text>
</comment>
<name>A0ABP9XEZ7_9DEIO</name>
<keyword evidence="1" id="KW-0175">Coiled coil</keyword>
<proteinExistence type="predicted"/>
<dbReference type="EMBL" id="BAABRV010000005">
    <property type="protein sequence ID" value="GAA5533945.1"/>
    <property type="molecule type" value="Genomic_DNA"/>
</dbReference>
<dbReference type="InterPro" id="IPR014717">
    <property type="entry name" value="Transl_elong_EF1B/ribsomal_bS6"/>
</dbReference>
<keyword evidence="3" id="KW-0732">Signal</keyword>
<sequence>MNRTLMLLLGLALAAGLNATLTRGALARQADLKTQAQGVHQQYLTAESKIRELPTLRTRVRDLETRAAEAQRKFPAEENLGVLIARLQEAAAQDHLTVSTINRATQPSRLPGFTEVQLQVALKGSYPDLMGLLDWTKEERRVLSVTALNSANAREHRLSITGYTRNPSPTSPAAQAVPQGASQ</sequence>
<protein>
    <submittedName>
        <fullName evidence="4">Uncharacterized protein</fullName>
    </submittedName>
</protein>
<dbReference type="RefSeq" id="WP_345454822.1">
    <property type="nucleotide sequence ID" value="NZ_BAABRV010000005.1"/>
</dbReference>
<gene>
    <name evidence="4" type="ORF">Dalu01_02353</name>
</gene>
<feature type="region of interest" description="Disordered" evidence="2">
    <location>
        <begin position="161"/>
        <end position="183"/>
    </location>
</feature>
<reference evidence="4 5" key="1">
    <citation type="submission" date="2024-02" db="EMBL/GenBank/DDBJ databases">
        <title>Deinococcus aluminii NBRC 112889.</title>
        <authorList>
            <person name="Ichikawa N."/>
            <person name="Katano-Makiyama Y."/>
            <person name="Hidaka K."/>
        </authorList>
    </citation>
    <scope>NUCLEOTIDE SEQUENCE [LARGE SCALE GENOMIC DNA]</scope>
    <source>
        <strain evidence="4 5">NBRC 112889</strain>
    </source>
</reference>
<evidence type="ECO:0000256" key="1">
    <source>
        <dbReference type="SAM" id="Coils"/>
    </source>
</evidence>
<dbReference type="InterPro" id="IPR007445">
    <property type="entry name" value="PilO"/>
</dbReference>
<feature type="coiled-coil region" evidence="1">
    <location>
        <begin position="53"/>
        <end position="80"/>
    </location>
</feature>
<feature type="compositionally biased region" description="Polar residues" evidence="2">
    <location>
        <begin position="161"/>
        <end position="173"/>
    </location>
</feature>
<evidence type="ECO:0000256" key="2">
    <source>
        <dbReference type="SAM" id="MobiDB-lite"/>
    </source>
</evidence>
<evidence type="ECO:0000313" key="4">
    <source>
        <dbReference type="EMBL" id="GAA5533945.1"/>
    </source>
</evidence>